<reference evidence="3 4" key="1">
    <citation type="submission" date="2018-06" db="EMBL/GenBank/DDBJ databases">
        <title>Noncontiguous genome sequence of Ruminococcaceae bacterium ASD2818.</title>
        <authorList>
            <person name="Chaplin A.V."/>
            <person name="Sokolova S.R."/>
            <person name="Kochetkova T.O."/>
            <person name="Goltsov A.Y."/>
            <person name="Trofimov D.Y."/>
            <person name="Efimov B.A."/>
        </authorList>
    </citation>
    <scope>NUCLEOTIDE SEQUENCE [LARGE SCALE GENOMIC DNA]</scope>
    <source>
        <strain evidence="3 4">ASD2818</strain>
    </source>
</reference>
<keyword evidence="3" id="KW-0418">Kinase</keyword>
<gene>
    <name evidence="3" type="ORF">DPQ25_10350</name>
</gene>
<keyword evidence="4" id="KW-1185">Reference proteome</keyword>
<dbReference type="SUPFAM" id="SSF81301">
    <property type="entry name" value="Nucleotidyltransferase"/>
    <property type="match status" value="1"/>
</dbReference>
<evidence type="ECO:0000313" key="4">
    <source>
        <dbReference type="Proteomes" id="UP000249377"/>
    </source>
</evidence>
<organism evidence="3 4">
    <name type="scientific">Hydrogeniiclostridium mannosilyticum</name>
    <dbReference type="NCBI Taxonomy" id="2764322"/>
    <lineage>
        <taxon>Bacteria</taxon>
        <taxon>Bacillati</taxon>
        <taxon>Bacillota</taxon>
        <taxon>Clostridia</taxon>
        <taxon>Eubacteriales</taxon>
        <taxon>Acutalibacteraceae</taxon>
        <taxon>Hydrogeniiclostridium</taxon>
    </lineage>
</organism>
<dbReference type="Proteomes" id="UP000249377">
    <property type="component" value="Unassembled WGS sequence"/>
</dbReference>
<dbReference type="CDD" id="cd05399">
    <property type="entry name" value="NT_Rel-Spo_like"/>
    <property type="match status" value="1"/>
</dbReference>
<dbReference type="InterPro" id="IPR043519">
    <property type="entry name" value="NT_sf"/>
</dbReference>
<feature type="domain" description="RelA/SpoT" evidence="2">
    <location>
        <begin position="73"/>
        <end position="196"/>
    </location>
</feature>
<protein>
    <submittedName>
        <fullName evidence="3">GTP pyrophosphokinase family protein</fullName>
    </submittedName>
</protein>
<dbReference type="EMBL" id="QLYR01000007">
    <property type="protein sequence ID" value="RAQ28152.1"/>
    <property type="molecule type" value="Genomic_DNA"/>
</dbReference>
<evidence type="ECO:0000259" key="2">
    <source>
        <dbReference type="SMART" id="SM00954"/>
    </source>
</evidence>
<dbReference type="AlphaFoldDB" id="A0A328U9Z9"/>
<dbReference type="UniPathway" id="UPA00908">
    <property type="reaction ID" value="UER00884"/>
</dbReference>
<dbReference type="GO" id="GO:0015970">
    <property type="term" value="P:guanosine tetraphosphate biosynthetic process"/>
    <property type="evidence" value="ECO:0007669"/>
    <property type="project" value="UniProtKB-UniPathway"/>
</dbReference>
<dbReference type="PANTHER" id="PTHR47837">
    <property type="entry name" value="GTP PYROPHOSPHOKINASE YJBM"/>
    <property type="match status" value="1"/>
</dbReference>
<dbReference type="Gene3D" id="3.30.460.10">
    <property type="entry name" value="Beta Polymerase, domain 2"/>
    <property type="match status" value="1"/>
</dbReference>
<sequence>MQTPQELELDQDREELQSYLLDHPDDFVTHILQFNEMLARYRAASQEITTKLEILRNDFNTRQYRNPIESIQTRIKRPASIVGKMKARGMDITLESIEKELNDIAGIRVVCSFIDDIYMVAEKLLAQDDLRLIRVKDYIKNPKPNGYRSYHMVVEVPVFFLDSKQPMRVEIQLRTVAMDFWASLEHEMKYKKQIKNSAVISEELRRCAETIAETDEKMLELRRQIEAE</sequence>
<accession>A0A328U9Z9</accession>
<comment type="caution">
    <text evidence="3">The sequence shown here is derived from an EMBL/GenBank/DDBJ whole genome shotgun (WGS) entry which is preliminary data.</text>
</comment>
<dbReference type="Gene3D" id="1.10.287.860">
    <property type="entry name" value="Nucleotidyltransferase"/>
    <property type="match status" value="1"/>
</dbReference>
<keyword evidence="3" id="KW-0808">Transferase</keyword>
<dbReference type="GO" id="GO:0016301">
    <property type="term" value="F:kinase activity"/>
    <property type="evidence" value="ECO:0007669"/>
    <property type="project" value="UniProtKB-KW"/>
</dbReference>
<dbReference type="RefSeq" id="WP_112333108.1">
    <property type="nucleotide sequence ID" value="NZ_JBKYJQ010000013.1"/>
</dbReference>
<dbReference type="Pfam" id="PF04607">
    <property type="entry name" value="RelA_SpoT"/>
    <property type="match status" value="1"/>
</dbReference>
<proteinExistence type="predicted"/>
<dbReference type="PANTHER" id="PTHR47837:SF2">
    <property type="entry name" value="GTP PYROPHOSPHOKINASE YWAC"/>
    <property type="match status" value="1"/>
</dbReference>
<dbReference type="InterPro" id="IPR052366">
    <property type="entry name" value="GTP_Pyrophosphokinase"/>
</dbReference>
<dbReference type="SMART" id="SM00954">
    <property type="entry name" value="RelA_SpoT"/>
    <property type="match status" value="1"/>
</dbReference>
<name>A0A328U9Z9_9FIRM</name>
<dbReference type="InterPro" id="IPR007685">
    <property type="entry name" value="RelA_SpoT"/>
</dbReference>
<comment type="pathway">
    <text evidence="1">Purine metabolism; ppGpp biosynthesis; ppGpp from GTP: step 1/2.</text>
</comment>
<evidence type="ECO:0000256" key="1">
    <source>
        <dbReference type="ARBA" id="ARBA00004976"/>
    </source>
</evidence>
<evidence type="ECO:0000313" key="3">
    <source>
        <dbReference type="EMBL" id="RAQ28152.1"/>
    </source>
</evidence>